<evidence type="ECO:0008006" key="10">
    <source>
        <dbReference type="Google" id="ProtNLM"/>
    </source>
</evidence>
<comment type="caution">
    <text evidence="8">The sequence shown here is derived from an EMBL/GenBank/DDBJ whole genome shotgun (WGS) entry which is preliminary data.</text>
</comment>
<reference evidence="8 9" key="1">
    <citation type="submission" date="2019-12" db="EMBL/GenBank/DDBJ databases">
        <title>Auraticoccus cholistani sp. nov., an actinomycete isolated from soil of Cholistan desert.</title>
        <authorList>
            <person name="Cheema M.T."/>
        </authorList>
    </citation>
    <scope>NUCLEOTIDE SEQUENCE [LARGE SCALE GENOMIC DNA]</scope>
    <source>
        <strain evidence="8 9">F435</strain>
    </source>
</reference>
<keyword evidence="5 7" id="KW-0472">Membrane</keyword>
<evidence type="ECO:0000313" key="9">
    <source>
        <dbReference type="Proteomes" id="UP000435304"/>
    </source>
</evidence>
<evidence type="ECO:0000256" key="4">
    <source>
        <dbReference type="ARBA" id="ARBA00022989"/>
    </source>
</evidence>
<evidence type="ECO:0000256" key="6">
    <source>
        <dbReference type="SAM" id="MobiDB-lite"/>
    </source>
</evidence>
<accession>A0A6A9UU14</accession>
<dbReference type="Proteomes" id="UP000435304">
    <property type="component" value="Unassembled WGS sequence"/>
</dbReference>
<feature type="transmembrane region" description="Helical" evidence="7">
    <location>
        <begin position="362"/>
        <end position="388"/>
    </location>
</feature>
<organism evidence="8 9">
    <name type="scientific">Auraticoccus cholistanensis</name>
    <dbReference type="NCBI Taxonomy" id="2656650"/>
    <lineage>
        <taxon>Bacteria</taxon>
        <taxon>Bacillati</taxon>
        <taxon>Actinomycetota</taxon>
        <taxon>Actinomycetes</taxon>
        <taxon>Propionibacteriales</taxon>
        <taxon>Propionibacteriaceae</taxon>
        <taxon>Auraticoccus</taxon>
    </lineage>
</organism>
<feature type="transmembrane region" description="Helical" evidence="7">
    <location>
        <begin position="84"/>
        <end position="106"/>
    </location>
</feature>
<name>A0A6A9UU14_9ACTN</name>
<dbReference type="PANTHER" id="PTHR30250:SF26">
    <property type="entry name" value="PSMA PROTEIN"/>
    <property type="match status" value="1"/>
</dbReference>
<dbReference type="RefSeq" id="WP_156607997.1">
    <property type="nucleotide sequence ID" value="NZ_WPCU01000004.1"/>
</dbReference>
<feature type="transmembrane region" description="Helical" evidence="7">
    <location>
        <begin position="176"/>
        <end position="195"/>
    </location>
</feature>
<keyword evidence="2" id="KW-1003">Cell membrane</keyword>
<evidence type="ECO:0000256" key="5">
    <source>
        <dbReference type="ARBA" id="ARBA00023136"/>
    </source>
</evidence>
<feature type="transmembrane region" description="Helical" evidence="7">
    <location>
        <begin position="42"/>
        <end position="63"/>
    </location>
</feature>
<feature type="transmembrane region" description="Helical" evidence="7">
    <location>
        <begin position="150"/>
        <end position="170"/>
    </location>
</feature>
<feature type="region of interest" description="Disordered" evidence="6">
    <location>
        <begin position="418"/>
        <end position="441"/>
    </location>
</feature>
<proteinExistence type="predicted"/>
<evidence type="ECO:0000313" key="8">
    <source>
        <dbReference type="EMBL" id="MVA75074.1"/>
    </source>
</evidence>
<keyword evidence="3 7" id="KW-0812">Transmembrane</keyword>
<feature type="transmembrane region" description="Helical" evidence="7">
    <location>
        <begin position="281"/>
        <end position="307"/>
    </location>
</feature>
<feature type="transmembrane region" description="Helical" evidence="7">
    <location>
        <begin position="216"/>
        <end position="239"/>
    </location>
</feature>
<feature type="transmembrane region" description="Helical" evidence="7">
    <location>
        <begin position="12"/>
        <end position="36"/>
    </location>
</feature>
<evidence type="ECO:0000256" key="2">
    <source>
        <dbReference type="ARBA" id="ARBA00022475"/>
    </source>
</evidence>
<protein>
    <recommendedName>
        <fullName evidence="10">Oligosaccharide flippase family protein</fullName>
    </recommendedName>
</protein>
<feature type="transmembrane region" description="Helical" evidence="7">
    <location>
        <begin position="327"/>
        <end position="350"/>
    </location>
</feature>
<dbReference type="InterPro" id="IPR050833">
    <property type="entry name" value="Poly_Biosynth_Transport"/>
</dbReference>
<evidence type="ECO:0000256" key="1">
    <source>
        <dbReference type="ARBA" id="ARBA00004651"/>
    </source>
</evidence>
<dbReference type="EMBL" id="WPCU01000004">
    <property type="protein sequence ID" value="MVA75074.1"/>
    <property type="molecule type" value="Genomic_DNA"/>
</dbReference>
<dbReference type="CDD" id="cd13126">
    <property type="entry name" value="MATE_like_11"/>
    <property type="match status" value="1"/>
</dbReference>
<dbReference type="GO" id="GO:0005886">
    <property type="term" value="C:plasma membrane"/>
    <property type="evidence" value="ECO:0007669"/>
    <property type="project" value="UniProtKB-SubCell"/>
</dbReference>
<feature type="transmembrane region" description="Helical" evidence="7">
    <location>
        <begin position="251"/>
        <end position="269"/>
    </location>
</feature>
<dbReference type="PANTHER" id="PTHR30250">
    <property type="entry name" value="PST FAMILY PREDICTED COLANIC ACID TRANSPORTER"/>
    <property type="match status" value="1"/>
</dbReference>
<feature type="transmembrane region" description="Helical" evidence="7">
    <location>
        <begin position="112"/>
        <end position="129"/>
    </location>
</feature>
<comment type="subcellular location">
    <subcellularLocation>
        <location evidence="1">Cell membrane</location>
        <topology evidence="1">Multi-pass membrane protein</topology>
    </subcellularLocation>
</comment>
<evidence type="ECO:0000256" key="7">
    <source>
        <dbReference type="SAM" id="Phobius"/>
    </source>
</evidence>
<keyword evidence="9" id="KW-1185">Reference proteome</keyword>
<evidence type="ECO:0000256" key="3">
    <source>
        <dbReference type="ARBA" id="ARBA00022692"/>
    </source>
</evidence>
<keyword evidence="4 7" id="KW-1133">Transmembrane helix</keyword>
<sequence length="441" mass="45286">MAGLRTRLLRSVSWSLVDQGLSALSNILLSVLIARSVSAGDFGAFSIAFVVFGVLIALARSLVGQPLQMRFASSSPAGLRHATADGLGAALLLALVGAVLMAGAALVCPPPLREALLAMAVVLPALLVQDSCRMAFFAVGRPRDAAAIDALWTVVMLALMGLLIGLGRGGLAELTLAWGVGAAAAAGLGLALLRVRPALGRARGWLRTHWDLTRYLLPEYLLGLGAMQLAILLVGFLAATESVGALRAAQVLLGPLGVIGAGVFQMVVPEVARRQLLPSRTLAVFASAVAGSLGLVTALYVVGLLLLPDRWGVTLFGDSWPGAAAVLLAMGLSSLASAMANGPAGVLYGLGQAKLTFRIHAVKGPVLLVAVTVGTLSAGAVGAAWALALTEAAVLPAWVLTLRHALRNRPVVPDAVTTTSDVQGADAVPTHEAQLEEQPRR</sequence>
<gene>
    <name evidence="8" type="ORF">GC722_03380</name>
</gene>
<dbReference type="AlphaFoldDB" id="A0A6A9UU14"/>